<proteinExistence type="predicted"/>
<name>A0A0A9ADS8_ARUDO</name>
<dbReference type="AlphaFoldDB" id="A0A0A9ADS8"/>
<reference evidence="2" key="2">
    <citation type="journal article" date="2015" name="Data Brief">
        <title>Shoot transcriptome of the giant reed, Arundo donax.</title>
        <authorList>
            <person name="Barrero R.A."/>
            <person name="Guerrero F.D."/>
            <person name="Moolhuijzen P."/>
            <person name="Goolsby J.A."/>
            <person name="Tidwell J."/>
            <person name="Bellgard S.E."/>
            <person name="Bellgard M.I."/>
        </authorList>
    </citation>
    <scope>NUCLEOTIDE SEQUENCE</scope>
    <source>
        <tissue evidence="2">Shoot tissue taken approximately 20 cm above the soil surface</tissue>
    </source>
</reference>
<feature type="compositionally biased region" description="Basic and acidic residues" evidence="1">
    <location>
        <begin position="46"/>
        <end position="57"/>
    </location>
</feature>
<feature type="compositionally biased region" description="Polar residues" evidence="1">
    <location>
        <begin position="10"/>
        <end position="22"/>
    </location>
</feature>
<sequence length="57" mass="6817">MAMGAPSWTYRLSTSKQSSVPTTRERAKQLRPRSWTRSWKKKLARSHSEHEKFPWRS</sequence>
<dbReference type="EMBL" id="GBRH01248614">
    <property type="protein sequence ID" value="JAD49281.1"/>
    <property type="molecule type" value="Transcribed_RNA"/>
</dbReference>
<accession>A0A0A9ADS8</accession>
<protein>
    <submittedName>
        <fullName evidence="2">Uncharacterized protein</fullName>
    </submittedName>
</protein>
<evidence type="ECO:0000256" key="1">
    <source>
        <dbReference type="SAM" id="MobiDB-lite"/>
    </source>
</evidence>
<reference evidence="2" key="1">
    <citation type="submission" date="2014-09" db="EMBL/GenBank/DDBJ databases">
        <authorList>
            <person name="Magalhaes I.L.F."/>
            <person name="Oliveira U."/>
            <person name="Santos F.R."/>
            <person name="Vidigal T.H.D.A."/>
            <person name="Brescovit A.D."/>
            <person name="Santos A.J."/>
        </authorList>
    </citation>
    <scope>NUCLEOTIDE SEQUENCE</scope>
    <source>
        <tissue evidence="2">Shoot tissue taken approximately 20 cm above the soil surface</tissue>
    </source>
</reference>
<evidence type="ECO:0000313" key="2">
    <source>
        <dbReference type="EMBL" id="JAD49281.1"/>
    </source>
</evidence>
<feature type="region of interest" description="Disordered" evidence="1">
    <location>
        <begin position="1"/>
        <end position="57"/>
    </location>
</feature>
<organism evidence="2">
    <name type="scientific">Arundo donax</name>
    <name type="common">Giant reed</name>
    <name type="synonym">Donax arundinaceus</name>
    <dbReference type="NCBI Taxonomy" id="35708"/>
    <lineage>
        <taxon>Eukaryota</taxon>
        <taxon>Viridiplantae</taxon>
        <taxon>Streptophyta</taxon>
        <taxon>Embryophyta</taxon>
        <taxon>Tracheophyta</taxon>
        <taxon>Spermatophyta</taxon>
        <taxon>Magnoliopsida</taxon>
        <taxon>Liliopsida</taxon>
        <taxon>Poales</taxon>
        <taxon>Poaceae</taxon>
        <taxon>PACMAD clade</taxon>
        <taxon>Arundinoideae</taxon>
        <taxon>Arundineae</taxon>
        <taxon>Arundo</taxon>
    </lineage>
</organism>